<dbReference type="Pfam" id="PF16925">
    <property type="entry name" value="TetR_C_13"/>
    <property type="match status" value="1"/>
</dbReference>
<gene>
    <name evidence="6" type="ORF">KSB_73980</name>
</gene>
<dbReference type="InterPro" id="IPR001647">
    <property type="entry name" value="HTH_TetR"/>
</dbReference>
<name>A0ABQ3V1X8_9CHLR</name>
<sequence>MSKGSETRKMILARAAPVFNQQGYVGSSLTDLMRATGLEKGGIYNHFSNKEQLALEAFEYSLSLLEQSMRQALQEKKHALDRLLALLKYFQGIIEDPPVEGGCPILNLAVEVDDTNPILRTRARQAMDRLQETLRRIIIRGIERQELRADIDIETWITTCIATMEGAIMLSKLYQDPVYIRRAAASMEASIKYTLALLSPS</sequence>
<organism evidence="6 7">
    <name type="scientific">Ktedonobacter robiniae</name>
    <dbReference type="NCBI Taxonomy" id="2778365"/>
    <lineage>
        <taxon>Bacteria</taxon>
        <taxon>Bacillati</taxon>
        <taxon>Chloroflexota</taxon>
        <taxon>Ktedonobacteria</taxon>
        <taxon>Ktedonobacterales</taxon>
        <taxon>Ktedonobacteraceae</taxon>
        <taxon>Ktedonobacter</taxon>
    </lineage>
</organism>
<dbReference type="InterPro" id="IPR009057">
    <property type="entry name" value="Homeodomain-like_sf"/>
</dbReference>
<dbReference type="Pfam" id="PF00440">
    <property type="entry name" value="TetR_N"/>
    <property type="match status" value="1"/>
</dbReference>
<evidence type="ECO:0000256" key="1">
    <source>
        <dbReference type="ARBA" id="ARBA00023015"/>
    </source>
</evidence>
<dbReference type="PRINTS" id="PR00455">
    <property type="entry name" value="HTHTETR"/>
</dbReference>
<keyword evidence="3" id="KW-0804">Transcription</keyword>
<dbReference type="InterPro" id="IPR023772">
    <property type="entry name" value="DNA-bd_HTH_TetR-type_CS"/>
</dbReference>
<protein>
    <submittedName>
        <fullName evidence="6">TetR family transcriptional regulator</fullName>
    </submittedName>
</protein>
<reference evidence="6 7" key="1">
    <citation type="journal article" date="2021" name="Int. J. Syst. Evol. Microbiol.">
        <title>Reticulibacter mediterranei gen. nov., sp. nov., within the new family Reticulibacteraceae fam. nov., and Ktedonospora formicarum gen. nov., sp. nov., Ktedonobacter robiniae sp. nov., Dictyobacter formicarum sp. nov. and Dictyobacter arantiisoli sp. nov., belonging to the class Ktedonobacteria.</title>
        <authorList>
            <person name="Yabe S."/>
            <person name="Zheng Y."/>
            <person name="Wang C.M."/>
            <person name="Sakai Y."/>
            <person name="Abe K."/>
            <person name="Yokota A."/>
            <person name="Donadio S."/>
            <person name="Cavaletti L."/>
            <person name="Monciardini P."/>
        </authorList>
    </citation>
    <scope>NUCLEOTIDE SEQUENCE [LARGE SCALE GENOMIC DNA]</scope>
    <source>
        <strain evidence="6 7">SOSP1-30</strain>
    </source>
</reference>
<dbReference type="Proteomes" id="UP000654345">
    <property type="component" value="Unassembled WGS sequence"/>
</dbReference>
<dbReference type="Gene3D" id="1.10.357.10">
    <property type="entry name" value="Tetracycline Repressor, domain 2"/>
    <property type="match status" value="1"/>
</dbReference>
<dbReference type="PANTHER" id="PTHR47506:SF3">
    <property type="entry name" value="HTH-TYPE TRANSCRIPTIONAL REGULATOR LMRA"/>
    <property type="match status" value="1"/>
</dbReference>
<dbReference type="RefSeq" id="WP_201375162.1">
    <property type="nucleotide sequence ID" value="NZ_BNJG01000003.1"/>
</dbReference>
<evidence type="ECO:0000259" key="5">
    <source>
        <dbReference type="PROSITE" id="PS50977"/>
    </source>
</evidence>
<dbReference type="SUPFAM" id="SSF48498">
    <property type="entry name" value="Tetracyclin repressor-like, C-terminal domain"/>
    <property type="match status" value="1"/>
</dbReference>
<keyword evidence="1" id="KW-0805">Transcription regulation</keyword>
<feature type="DNA-binding region" description="H-T-H motif" evidence="4">
    <location>
        <begin position="28"/>
        <end position="47"/>
    </location>
</feature>
<dbReference type="InterPro" id="IPR036271">
    <property type="entry name" value="Tet_transcr_reg_TetR-rel_C_sf"/>
</dbReference>
<keyword evidence="7" id="KW-1185">Reference proteome</keyword>
<dbReference type="PROSITE" id="PS50977">
    <property type="entry name" value="HTH_TETR_2"/>
    <property type="match status" value="1"/>
</dbReference>
<evidence type="ECO:0000256" key="3">
    <source>
        <dbReference type="ARBA" id="ARBA00023163"/>
    </source>
</evidence>
<feature type="domain" description="HTH tetR-type" evidence="5">
    <location>
        <begin position="5"/>
        <end position="65"/>
    </location>
</feature>
<evidence type="ECO:0000256" key="4">
    <source>
        <dbReference type="PROSITE-ProRule" id="PRU00335"/>
    </source>
</evidence>
<evidence type="ECO:0000256" key="2">
    <source>
        <dbReference type="ARBA" id="ARBA00023125"/>
    </source>
</evidence>
<accession>A0ABQ3V1X8</accession>
<dbReference type="PROSITE" id="PS01081">
    <property type="entry name" value="HTH_TETR_1"/>
    <property type="match status" value="1"/>
</dbReference>
<proteinExistence type="predicted"/>
<dbReference type="InterPro" id="IPR011075">
    <property type="entry name" value="TetR_C"/>
</dbReference>
<dbReference type="SUPFAM" id="SSF46689">
    <property type="entry name" value="Homeodomain-like"/>
    <property type="match status" value="1"/>
</dbReference>
<comment type="caution">
    <text evidence="6">The sequence shown here is derived from an EMBL/GenBank/DDBJ whole genome shotgun (WGS) entry which is preliminary data.</text>
</comment>
<keyword evidence="2 4" id="KW-0238">DNA-binding</keyword>
<dbReference type="PANTHER" id="PTHR47506">
    <property type="entry name" value="TRANSCRIPTIONAL REGULATORY PROTEIN"/>
    <property type="match status" value="1"/>
</dbReference>
<dbReference type="EMBL" id="BNJG01000003">
    <property type="protein sequence ID" value="GHO58923.1"/>
    <property type="molecule type" value="Genomic_DNA"/>
</dbReference>
<evidence type="ECO:0000313" key="7">
    <source>
        <dbReference type="Proteomes" id="UP000654345"/>
    </source>
</evidence>
<evidence type="ECO:0000313" key="6">
    <source>
        <dbReference type="EMBL" id="GHO58923.1"/>
    </source>
</evidence>